<protein>
    <recommendedName>
        <fullName evidence="5">Cyanovirin-N domain-containing protein</fullName>
    </recommendedName>
</protein>
<dbReference type="OrthoDB" id="2563164at2759"/>
<sequence length="484" mass="52533">MFTLTSTVILFSILSSFVRAAPLPMPAVKQSEQLASRFYNHPDSNAHHTPCWQNGLQGTLKDDICVLAALNVDNNRHVPSHRSIHAQGQPCNLNGQPGIWRDATCVLANLDLSLNKKDFIPFQGGQECWINDRRGYYDQNGLCDLVDLNLIADVDNGHTFFDNGLPNGVPIRSEAPCWVNGQPGFWQNDFCVLSELNVSKRNSHGTGIVGDVLDTLTGYEDCYNCGPGPTRHAVLPTDDIVDGEALVDVDHINQAQYKRNGLLHNAPDGNEVDGGVRTLTQLLDHSINKRDLSVNELPIIDESEGTSKYNYNPNGSIQSESTSGVIADLEAQLNVDEGDEPYYGPNSLYKNKNNILNLKRDLLNNGNLLSSFKANQNYPEFIRKPNGEIIPIGQTSNIIAEVKAAVNLNNDNEYITSGPYSHNGLLGRDLGGLSGVNGLGLNKDGKFPQGSDVVPQLGDLLGAGKGKDILGGLGEGTNGLNRVL</sequence>
<dbReference type="RefSeq" id="XP_019012420.1">
    <property type="nucleotide sequence ID" value="XM_019155017.1"/>
</dbReference>
<dbReference type="KEGG" id="kpin:30171636"/>
<reference evidence="2" key="3">
    <citation type="submission" date="2016-07" db="EMBL/GenBank/DDBJ databases">
        <title>Evolution of pathogenesis and genome organization in the Tremellales.</title>
        <authorList>
            <person name="Cuomo C."/>
            <person name="Litvintseva A."/>
            <person name="Heitman J."/>
            <person name="Chen Y."/>
            <person name="Sun S."/>
            <person name="Springer D."/>
            <person name="Dromer F."/>
            <person name="Young S."/>
            <person name="Zeng Q."/>
            <person name="Chapman S."/>
            <person name="Gujja S."/>
            <person name="Saif S."/>
            <person name="Birren B."/>
        </authorList>
    </citation>
    <scope>NUCLEOTIDE SEQUENCE</scope>
    <source>
        <strain evidence="2">CBS 10737</strain>
    </source>
</reference>
<dbReference type="EMBL" id="KI894009">
    <property type="protein sequence ID" value="OCF51201.1"/>
    <property type="molecule type" value="Genomic_DNA"/>
</dbReference>
<keyword evidence="4" id="KW-1185">Reference proteome</keyword>
<keyword evidence="1" id="KW-0732">Signal</keyword>
<gene>
    <name evidence="2" type="ORF">I206_03267</name>
    <name evidence="3" type="ORF">I206_102916</name>
</gene>
<dbReference type="GeneID" id="30171636"/>
<name>A0A1B9I6Z0_9TREE</name>
<feature type="signal peptide" evidence="1">
    <location>
        <begin position="1"/>
        <end position="20"/>
    </location>
</feature>
<dbReference type="AlphaFoldDB" id="A0A1B9I6Z0"/>
<reference evidence="2" key="1">
    <citation type="submission" date="2013-07" db="EMBL/GenBank/DDBJ databases">
        <title>The Genome Sequence of Cryptococcus pinus CBS10737.</title>
        <authorList>
            <consortium name="The Broad Institute Genome Sequencing Platform"/>
            <person name="Cuomo C."/>
            <person name="Litvintseva A."/>
            <person name="Chen Y."/>
            <person name="Heitman J."/>
            <person name="Sun S."/>
            <person name="Springer D."/>
            <person name="Dromer F."/>
            <person name="Young S.K."/>
            <person name="Zeng Q."/>
            <person name="Gargeya S."/>
            <person name="Fitzgerald M."/>
            <person name="Abouelleil A."/>
            <person name="Alvarado L."/>
            <person name="Berlin A.M."/>
            <person name="Chapman S.B."/>
            <person name="Dewar J."/>
            <person name="Goldberg J."/>
            <person name="Griggs A."/>
            <person name="Gujja S."/>
            <person name="Hansen M."/>
            <person name="Howarth C."/>
            <person name="Imamovic A."/>
            <person name="Larimer J."/>
            <person name="McCowan C."/>
            <person name="Murphy C."/>
            <person name="Pearson M."/>
            <person name="Priest M."/>
            <person name="Roberts A."/>
            <person name="Saif S."/>
            <person name="Shea T."/>
            <person name="Sykes S."/>
            <person name="Wortman J."/>
            <person name="Nusbaum C."/>
            <person name="Birren B."/>
        </authorList>
    </citation>
    <scope>NUCLEOTIDE SEQUENCE [LARGE SCALE GENOMIC DNA]</scope>
    <source>
        <strain evidence="2">CBS 10737</strain>
    </source>
</reference>
<evidence type="ECO:0000313" key="4">
    <source>
        <dbReference type="Proteomes" id="UP000094020"/>
    </source>
</evidence>
<reference evidence="3" key="2">
    <citation type="submission" date="2013-07" db="EMBL/GenBank/DDBJ databases">
        <authorList>
            <consortium name="The Broad Institute Genome Sequencing Platform"/>
            <person name="Cuomo C."/>
            <person name="Litvintseva A."/>
            <person name="Chen Y."/>
            <person name="Heitman J."/>
            <person name="Sun S."/>
            <person name="Springer D."/>
            <person name="Dromer F."/>
            <person name="Young S.K."/>
            <person name="Zeng Q."/>
            <person name="Gargeya S."/>
            <person name="Fitzgerald M."/>
            <person name="Abouelleil A."/>
            <person name="Alvarado L."/>
            <person name="Berlin A.M."/>
            <person name="Chapman S.B."/>
            <person name="Dewar J."/>
            <person name="Goldberg J."/>
            <person name="Griggs A."/>
            <person name="Gujja S."/>
            <person name="Hansen M."/>
            <person name="Howarth C."/>
            <person name="Imamovic A."/>
            <person name="Larimer J."/>
            <person name="McCowan C."/>
            <person name="Murphy C."/>
            <person name="Pearson M."/>
            <person name="Priest M."/>
            <person name="Roberts A."/>
            <person name="Saif S."/>
            <person name="Shea T."/>
            <person name="Sykes S."/>
            <person name="Wortman J."/>
            <person name="Nusbaum C."/>
            <person name="Birren B."/>
        </authorList>
    </citation>
    <scope>NUCLEOTIDE SEQUENCE</scope>
    <source>
        <strain evidence="3">CBS 10737</strain>
    </source>
</reference>
<organism evidence="2">
    <name type="scientific">Kwoniella pini CBS 10737</name>
    <dbReference type="NCBI Taxonomy" id="1296096"/>
    <lineage>
        <taxon>Eukaryota</taxon>
        <taxon>Fungi</taxon>
        <taxon>Dikarya</taxon>
        <taxon>Basidiomycota</taxon>
        <taxon>Agaricomycotina</taxon>
        <taxon>Tremellomycetes</taxon>
        <taxon>Tremellales</taxon>
        <taxon>Cryptococcaceae</taxon>
        <taxon>Kwoniella</taxon>
    </lineage>
</organism>
<evidence type="ECO:0008006" key="5">
    <source>
        <dbReference type="Google" id="ProtNLM"/>
    </source>
</evidence>
<dbReference type="Proteomes" id="UP000094020">
    <property type="component" value="Chromosome 3"/>
</dbReference>
<evidence type="ECO:0000256" key="1">
    <source>
        <dbReference type="SAM" id="SignalP"/>
    </source>
</evidence>
<evidence type="ECO:0000313" key="3">
    <source>
        <dbReference type="EMBL" id="WWC68980.1"/>
    </source>
</evidence>
<proteinExistence type="predicted"/>
<dbReference type="EMBL" id="CP144521">
    <property type="protein sequence ID" value="WWC68980.1"/>
    <property type="molecule type" value="Genomic_DNA"/>
</dbReference>
<accession>A0A1B9I6Z0</accession>
<evidence type="ECO:0000313" key="2">
    <source>
        <dbReference type="EMBL" id="OCF51201.1"/>
    </source>
</evidence>
<reference evidence="3" key="4">
    <citation type="submission" date="2024-02" db="EMBL/GenBank/DDBJ databases">
        <title>Comparative genomics of Cryptococcus and Kwoniella reveals pathogenesis evolution and contrasting modes of karyotype evolution via chromosome fusion or intercentromeric recombination.</title>
        <authorList>
            <person name="Coelho M.A."/>
            <person name="David-Palma M."/>
            <person name="Shea T."/>
            <person name="Bowers K."/>
            <person name="McGinley-Smith S."/>
            <person name="Mohammad A.W."/>
            <person name="Gnirke A."/>
            <person name="Yurkov A.M."/>
            <person name="Nowrousian M."/>
            <person name="Sun S."/>
            <person name="Cuomo C.A."/>
            <person name="Heitman J."/>
        </authorList>
    </citation>
    <scope>NUCLEOTIDE SEQUENCE</scope>
    <source>
        <strain evidence="3">CBS 10737</strain>
    </source>
</reference>
<feature type="chain" id="PRO_5008628400" description="Cyanovirin-N domain-containing protein" evidence="1">
    <location>
        <begin position="21"/>
        <end position="484"/>
    </location>
</feature>